<dbReference type="EMBL" id="JAGSNF010000010">
    <property type="protein sequence ID" value="MBR7743386.1"/>
    <property type="molecule type" value="Genomic_DNA"/>
</dbReference>
<dbReference type="AlphaFoldDB" id="A0A941D870"/>
<keyword evidence="1" id="KW-0472">Membrane</keyword>
<organism evidence="2 3">
    <name type="scientific">Phycicoccus avicenniae</name>
    <dbReference type="NCBI Taxonomy" id="2828860"/>
    <lineage>
        <taxon>Bacteria</taxon>
        <taxon>Bacillati</taxon>
        <taxon>Actinomycetota</taxon>
        <taxon>Actinomycetes</taxon>
        <taxon>Micrococcales</taxon>
        <taxon>Intrasporangiaceae</taxon>
        <taxon>Phycicoccus</taxon>
    </lineage>
</organism>
<protein>
    <recommendedName>
        <fullName evidence="4">Type II secretion system protein GspF domain-containing protein</fullName>
    </recommendedName>
</protein>
<comment type="caution">
    <text evidence="2">The sequence shown here is derived from an EMBL/GenBank/DDBJ whole genome shotgun (WGS) entry which is preliminary data.</text>
</comment>
<accession>A0A941D870</accession>
<sequence>MSVAAVLAVLAVLLLPGGGRDDRAPPRAGFVRRVRLVVGRLRAVSRPAPGADWVADLGDVTGVGLVAGLDVHRAVLAAGRSPAVARAAPWLAERVGAALRDGGSVSSCLSDPPGDLTAAARDDLGVLARALRLIEETGAPASGVVLAAATAVREGAAVRARTEAAVAGPRASMRLLTALPLVGPLGGVLLGLDPASLYGSPAARASLAAGVVLTALGWLLARRLVARARRPLGTDGRVR</sequence>
<evidence type="ECO:0000256" key="1">
    <source>
        <dbReference type="SAM" id="Phobius"/>
    </source>
</evidence>
<reference evidence="2" key="1">
    <citation type="submission" date="2021-04" db="EMBL/GenBank/DDBJ databases">
        <title>Phycicoccus avicenniae sp. nov., a novel endophytic actinomycetes isolated from branch of Avicennia mariana.</title>
        <authorList>
            <person name="Tuo L."/>
        </authorList>
    </citation>
    <scope>NUCLEOTIDE SEQUENCE</scope>
    <source>
        <strain evidence="2">BSK3Z-2</strain>
    </source>
</reference>
<proteinExistence type="predicted"/>
<feature type="transmembrane region" description="Helical" evidence="1">
    <location>
        <begin position="202"/>
        <end position="221"/>
    </location>
</feature>
<dbReference type="Proteomes" id="UP000677016">
    <property type="component" value="Unassembled WGS sequence"/>
</dbReference>
<evidence type="ECO:0000313" key="3">
    <source>
        <dbReference type="Proteomes" id="UP000677016"/>
    </source>
</evidence>
<keyword evidence="1" id="KW-1133">Transmembrane helix</keyword>
<gene>
    <name evidence="2" type="ORF">KC207_08800</name>
</gene>
<evidence type="ECO:0000313" key="2">
    <source>
        <dbReference type="EMBL" id="MBR7743386.1"/>
    </source>
</evidence>
<keyword evidence="1" id="KW-0812">Transmembrane</keyword>
<name>A0A941D870_9MICO</name>
<dbReference type="RefSeq" id="WP_211602642.1">
    <property type="nucleotide sequence ID" value="NZ_JAGSNF010000010.1"/>
</dbReference>
<evidence type="ECO:0008006" key="4">
    <source>
        <dbReference type="Google" id="ProtNLM"/>
    </source>
</evidence>
<keyword evidence="3" id="KW-1185">Reference proteome</keyword>